<accession>A0A392U0Y5</accession>
<dbReference type="EMBL" id="LXQA010708497">
    <property type="protein sequence ID" value="MCI67081.1"/>
    <property type="molecule type" value="Genomic_DNA"/>
</dbReference>
<reference evidence="1 2" key="1">
    <citation type="journal article" date="2018" name="Front. Plant Sci.">
        <title>Red Clover (Trifolium pratense) and Zigzag Clover (T. medium) - A Picture of Genomic Similarities and Differences.</title>
        <authorList>
            <person name="Dluhosova J."/>
            <person name="Istvanek J."/>
            <person name="Nedelnik J."/>
            <person name="Repkova J."/>
        </authorList>
    </citation>
    <scope>NUCLEOTIDE SEQUENCE [LARGE SCALE GENOMIC DNA]</scope>
    <source>
        <strain evidence="2">cv. 10/8</strain>
        <tissue evidence="1">Leaf</tissue>
    </source>
</reference>
<dbReference type="AlphaFoldDB" id="A0A392U0Y5"/>
<organism evidence="1 2">
    <name type="scientific">Trifolium medium</name>
    <dbReference type="NCBI Taxonomy" id="97028"/>
    <lineage>
        <taxon>Eukaryota</taxon>
        <taxon>Viridiplantae</taxon>
        <taxon>Streptophyta</taxon>
        <taxon>Embryophyta</taxon>
        <taxon>Tracheophyta</taxon>
        <taxon>Spermatophyta</taxon>
        <taxon>Magnoliopsida</taxon>
        <taxon>eudicotyledons</taxon>
        <taxon>Gunneridae</taxon>
        <taxon>Pentapetalae</taxon>
        <taxon>rosids</taxon>
        <taxon>fabids</taxon>
        <taxon>Fabales</taxon>
        <taxon>Fabaceae</taxon>
        <taxon>Papilionoideae</taxon>
        <taxon>50 kb inversion clade</taxon>
        <taxon>NPAAA clade</taxon>
        <taxon>Hologalegina</taxon>
        <taxon>IRL clade</taxon>
        <taxon>Trifolieae</taxon>
        <taxon>Trifolium</taxon>
    </lineage>
</organism>
<name>A0A392U0Y5_9FABA</name>
<comment type="caution">
    <text evidence="1">The sequence shown here is derived from an EMBL/GenBank/DDBJ whole genome shotgun (WGS) entry which is preliminary data.</text>
</comment>
<evidence type="ECO:0000313" key="2">
    <source>
        <dbReference type="Proteomes" id="UP000265520"/>
    </source>
</evidence>
<evidence type="ECO:0000313" key="1">
    <source>
        <dbReference type="EMBL" id="MCI67081.1"/>
    </source>
</evidence>
<proteinExistence type="predicted"/>
<keyword evidence="2" id="KW-1185">Reference proteome</keyword>
<feature type="non-terminal residue" evidence="1">
    <location>
        <position position="1"/>
    </location>
</feature>
<dbReference type="Proteomes" id="UP000265520">
    <property type="component" value="Unassembled WGS sequence"/>
</dbReference>
<protein>
    <submittedName>
        <fullName evidence="1">Uncharacterized protein</fullName>
    </submittedName>
</protein>
<sequence length="31" mass="3090">GLGVTMIPAAGPPCRPVPAAAPPCRHRSVLP</sequence>